<keyword evidence="3" id="KW-0949">S-adenosyl-L-methionine</keyword>
<reference evidence="6" key="1">
    <citation type="journal article" date="2016" name="Nature">
        <title>The genome of the seagrass Zostera marina reveals angiosperm adaptation to the sea.</title>
        <authorList>
            <person name="Olsen J.L."/>
            <person name="Rouze P."/>
            <person name="Verhelst B."/>
            <person name="Lin Y.-C."/>
            <person name="Bayer T."/>
            <person name="Collen J."/>
            <person name="Dattolo E."/>
            <person name="De Paoli E."/>
            <person name="Dittami S."/>
            <person name="Maumus F."/>
            <person name="Michel G."/>
            <person name="Kersting A."/>
            <person name="Lauritano C."/>
            <person name="Lohaus R."/>
            <person name="Toepel M."/>
            <person name="Tonon T."/>
            <person name="Vanneste K."/>
            <person name="Amirebrahimi M."/>
            <person name="Brakel J."/>
            <person name="Bostroem C."/>
            <person name="Chovatia M."/>
            <person name="Grimwood J."/>
            <person name="Jenkins J.W."/>
            <person name="Jueterbock A."/>
            <person name="Mraz A."/>
            <person name="Stam W.T."/>
            <person name="Tice H."/>
            <person name="Bornberg-Bauer E."/>
            <person name="Green P.J."/>
            <person name="Pearson G.A."/>
            <person name="Procaccini G."/>
            <person name="Duarte C.M."/>
            <person name="Schmutz J."/>
            <person name="Reusch T.B.H."/>
            <person name="Van de Peer Y."/>
        </authorList>
    </citation>
    <scope>NUCLEOTIDE SEQUENCE [LARGE SCALE GENOMIC DNA]</scope>
    <source>
        <strain evidence="6">cv. Finnish</strain>
    </source>
</reference>
<dbReference type="GO" id="GO:0003676">
    <property type="term" value="F:nucleic acid binding"/>
    <property type="evidence" value="ECO:0007669"/>
    <property type="project" value="InterPro"/>
</dbReference>
<dbReference type="CDD" id="cd02440">
    <property type="entry name" value="AdoMet_MTases"/>
    <property type="match status" value="1"/>
</dbReference>
<dbReference type="GO" id="GO:0032259">
    <property type="term" value="P:methylation"/>
    <property type="evidence" value="ECO:0007669"/>
    <property type="project" value="UniProtKB-KW"/>
</dbReference>
<dbReference type="PANTHER" id="PTHR47441">
    <property type="match status" value="1"/>
</dbReference>
<proteinExistence type="predicted"/>
<dbReference type="Proteomes" id="UP000036987">
    <property type="component" value="Unassembled WGS sequence"/>
</dbReference>
<dbReference type="Pfam" id="PF05175">
    <property type="entry name" value="MTS"/>
    <property type="match status" value="1"/>
</dbReference>
<organism evidence="5 6">
    <name type="scientific">Zostera marina</name>
    <name type="common">Eelgrass</name>
    <dbReference type="NCBI Taxonomy" id="29655"/>
    <lineage>
        <taxon>Eukaryota</taxon>
        <taxon>Viridiplantae</taxon>
        <taxon>Streptophyta</taxon>
        <taxon>Embryophyta</taxon>
        <taxon>Tracheophyta</taxon>
        <taxon>Spermatophyta</taxon>
        <taxon>Magnoliopsida</taxon>
        <taxon>Liliopsida</taxon>
        <taxon>Zosteraceae</taxon>
        <taxon>Zostera</taxon>
    </lineage>
</organism>
<dbReference type="InterPro" id="IPR029063">
    <property type="entry name" value="SAM-dependent_MTases_sf"/>
</dbReference>
<protein>
    <submittedName>
        <fullName evidence="5">Release factor glutamine methyltransferase</fullName>
    </submittedName>
</protein>
<evidence type="ECO:0000256" key="1">
    <source>
        <dbReference type="ARBA" id="ARBA00022603"/>
    </source>
</evidence>
<accession>A0A0K9P3Z4</accession>
<dbReference type="SUPFAM" id="SSF53335">
    <property type="entry name" value="S-adenosyl-L-methionine-dependent methyltransferases"/>
    <property type="match status" value="1"/>
</dbReference>
<comment type="caution">
    <text evidence="5">The sequence shown here is derived from an EMBL/GenBank/DDBJ whole genome shotgun (WGS) entry which is preliminary data.</text>
</comment>
<dbReference type="InterPro" id="IPR007848">
    <property type="entry name" value="Small_mtfrase_dom"/>
</dbReference>
<sequence>MGFLGEKDMFCCLPICSFRFTCSRSRGQIRFCSSSRPLSITTTSAPLFLRPLSHNTTSSHLQTFHAWAKSLAFSSNHPDPPHLIRELTWLLQDATSDPHTSFLQLGTTHPIWRVPLRVELKELYVLWKARVEERRPLQYIVGCEHWRDLILVVRDGVLIPRPETEMMVDFVKEIDGSESGLWADLGTGSGAIAVAIGKMLGEDGKVFAVDLSQTAVEVAEINVERYGLKDKVEVRHGSWFEPLEDVVGKLTGVVSNPPYIPSKHIPGLQVEVGKHEPQLALDGGEDGLHHLLHLCEGCLSVLKSGGFFGFETNGDEHSELIAGLMKTRWSGQFRDVKVIADFAGIKRFVTGFKM</sequence>
<keyword evidence="1 5" id="KW-0489">Methyltransferase</keyword>
<gene>
    <name evidence="5" type="ORF">ZOSMA_39G00310</name>
</gene>
<evidence type="ECO:0000313" key="6">
    <source>
        <dbReference type="Proteomes" id="UP000036987"/>
    </source>
</evidence>
<dbReference type="EMBL" id="LFYR01001212">
    <property type="protein sequence ID" value="KMZ63761.1"/>
    <property type="molecule type" value="Genomic_DNA"/>
</dbReference>
<dbReference type="AlphaFoldDB" id="A0A0K9P3Z4"/>
<dbReference type="InterPro" id="IPR052663">
    <property type="entry name" value="RF_glutamine_MTase_cyano"/>
</dbReference>
<dbReference type="STRING" id="29655.A0A0K9P3Z4"/>
<dbReference type="OrthoDB" id="269872at2759"/>
<evidence type="ECO:0000256" key="2">
    <source>
        <dbReference type="ARBA" id="ARBA00022679"/>
    </source>
</evidence>
<dbReference type="InterPro" id="IPR004556">
    <property type="entry name" value="HemK-like"/>
</dbReference>
<name>A0A0K9P3Z4_ZOSMR</name>
<dbReference type="NCBIfam" id="TIGR00536">
    <property type="entry name" value="hemK_fam"/>
    <property type="match status" value="1"/>
</dbReference>
<feature type="domain" description="Methyltransferase small" evidence="4">
    <location>
        <begin position="171"/>
        <end position="260"/>
    </location>
</feature>
<dbReference type="InterPro" id="IPR002052">
    <property type="entry name" value="DNA_methylase_N6_adenine_CS"/>
</dbReference>
<dbReference type="OMA" id="CDGAVSM"/>
<dbReference type="PROSITE" id="PS00092">
    <property type="entry name" value="N6_MTASE"/>
    <property type="match status" value="1"/>
</dbReference>
<keyword evidence="2 5" id="KW-0808">Transferase</keyword>
<evidence type="ECO:0000259" key="4">
    <source>
        <dbReference type="Pfam" id="PF05175"/>
    </source>
</evidence>
<dbReference type="Gene3D" id="3.40.50.150">
    <property type="entry name" value="Vaccinia Virus protein VP39"/>
    <property type="match status" value="1"/>
</dbReference>
<dbReference type="GO" id="GO:0008276">
    <property type="term" value="F:protein methyltransferase activity"/>
    <property type="evidence" value="ECO:0007669"/>
    <property type="project" value="InterPro"/>
</dbReference>
<dbReference type="GO" id="GO:0008757">
    <property type="term" value="F:S-adenosylmethionine-dependent methyltransferase activity"/>
    <property type="evidence" value="ECO:0007669"/>
    <property type="project" value="UniProtKB-ARBA"/>
</dbReference>
<keyword evidence="6" id="KW-1185">Reference proteome</keyword>
<dbReference type="PANTHER" id="PTHR47441:SF3">
    <property type="entry name" value="RELEASE FACTOR GLUTAMINE METHYLTRANSFERASE"/>
    <property type="match status" value="1"/>
</dbReference>
<evidence type="ECO:0000313" key="5">
    <source>
        <dbReference type="EMBL" id="KMZ63761.1"/>
    </source>
</evidence>
<evidence type="ECO:0000256" key="3">
    <source>
        <dbReference type="ARBA" id="ARBA00022691"/>
    </source>
</evidence>